<dbReference type="Gene3D" id="2.30.30.390">
    <property type="entry name" value="Hemimethylated DNA-binding domain"/>
    <property type="match status" value="1"/>
</dbReference>
<protein>
    <recommendedName>
        <fullName evidence="1">Heat shock protein HspQ</fullName>
    </recommendedName>
</protein>
<dbReference type="Pfam" id="PF08755">
    <property type="entry name" value="YccV-like"/>
    <property type="match status" value="1"/>
</dbReference>
<dbReference type="PANTHER" id="PTHR48439:SF1">
    <property type="entry name" value="HEMIMETHYLATED DNA-BINDING DOMAIN-CONTAINING PROTEIN"/>
    <property type="match status" value="1"/>
</dbReference>
<dbReference type="InterPro" id="IPR011722">
    <property type="entry name" value="Hemimethylated_DNA-bd_dom"/>
</dbReference>
<evidence type="ECO:0000313" key="3">
    <source>
        <dbReference type="EMBL" id="ODJ88828.1"/>
    </source>
</evidence>
<dbReference type="Proteomes" id="UP000094769">
    <property type="component" value="Unassembled WGS sequence"/>
</dbReference>
<dbReference type="SUPFAM" id="SSF141255">
    <property type="entry name" value="YccV-like"/>
    <property type="match status" value="1"/>
</dbReference>
<dbReference type="AlphaFoldDB" id="A0A7Z1AGQ6"/>
<dbReference type="PANTHER" id="PTHR48439">
    <property type="entry name" value="HEMIMETHYLATED DNA-BINDING DOMAIN-CONTAINING PROTEIN"/>
    <property type="match status" value="1"/>
</dbReference>
<feature type="domain" description="Hemimethylated DNA-binding" evidence="2">
    <location>
        <begin position="9"/>
        <end position="105"/>
    </location>
</feature>
<proteinExistence type="predicted"/>
<evidence type="ECO:0000256" key="1">
    <source>
        <dbReference type="NCBIfam" id="TIGR02097"/>
    </source>
</evidence>
<dbReference type="GO" id="GO:0003677">
    <property type="term" value="F:DNA binding"/>
    <property type="evidence" value="ECO:0007669"/>
    <property type="project" value="UniProtKB-UniRule"/>
</dbReference>
<sequence length="109" mass="12847">MTLDLETTKAKFSVGELVYHRLFDYRGVIVDVDAKFMLSDEWYDQVARTRPPKDQPWYRVLVHSANNETYVAERNLTTDMSIEPVDHPLIKEFFDDFIDGRYVTGRRAN</sequence>
<keyword evidence="3" id="KW-0346">Stress response</keyword>
<dbReference type="EMBL" id="MARB01000004">
    <property type="protein sequence ID" value="ODJ88828.1"/>
    <property type="molecule type" value="Genomic_DNA"/>
</dbReference>
<comment type="caution">
    <text evidence="3">The sequence shown here is derived from an EMBL/GenBank/DDBJ whole genome shotgun (WGS) entry which is preliminary data.</text>
</comment>
<dbReference type="InterPro" id="IPR036623">
    <property type="entry name" value="Hemimethylated_DNA-bd_sf"/>
</dbReference>
<accession>A0A7Z1AGQ6</accession>
<gene>
    <name evidence="3" type="primary">hspQ</name>
    <name evidence="3" type="ORF">CODIS_09220</name>
</gene>
<evidence type="ECO:0000313" key="4">
    <source>
        <dbReference type="Proteomes" id="UP000094769"/>
    </source>
</evidence>
<reference evidence="3 4" key="1">
    <citation type="submission" date="2016-06" db="EMBL/GenBank/DDBJ databases">
        <title>Genome sequence of endosymbiont of Candidatus Endolucinida thiodiazotropha.</title>
        <authorList>
            <person name="Poehlein A."/>
            <person name="Koenig S."/>
            <person name="Heiden S.E."/>
            <person name="Thuermer A."/>
            <person name="Voget S."/>
            <person name="Daniel R."/>
            <person name="Markert S."/>
            <person name="Gros O."/>
            <person name="Schweder T."/>
        </authorList>
    </citation>
    <scope>NUCLEOTIDE SEQUENCE [LARGE SCALE GENOMIC DNA]</scope>
    <source>
        <strain evidence="3 4">COS</strain>
    </source>
</reference>
<dbReference type="RefSeq" id="WP_069121682.1">
    <property type="nucleotide sequence ID" value="NZ_MARB01000004.1"/>
</dbReference>
<dbReference type="SMART" id="SM00992">
    <property type="entry name" value="YccV-like"/>
    <property type="match status" value="1"/>
</dbReference>
<dbReference type="NCBIfam" id="TIGR02097">
    <property type="entry name" value="yccV"/>
    <property type="match status" value="1"/>
</dbReference>
<organism evidence="3 4">
    <name type="scientific">Candidatus Thiodiazotropha endolucinida</name>
    <dbReference type="NCBI Taxonomy" id="1655433"/>
    <lineage>
        <taxon>Bacteria</taxon>
        <taxon>Pseudomonadati</taxon>
        <taxon>Pseudomonadota</taxon>
        <taxon>Gammaproteobacteria</taxon>
        <taxon>Chromatiales</taxon>
        <taxon>Sedimenticolaceae</taxon>
        <taxon>Candidatus Thiodiazotropha</taxon>
    </lineage>
</organism>
<dbReference type="OrthoDB" id="9806050at2"/>
<keyword evidence="4" id="KW-1185">Reference proteome</keyword>
<evidence type="ECO:0000259" key="2">
    <source>
        <dbReference type="SMART" id="SM00992"/>
    </source>
</evidence>
<dbReference type="InterPro" id="IPR053189">
    <property type="entry name" value="Clp_protease_adapter_ClpF"/>
</dbReference>
<name>A0A7Z1AGQ6_9GAMM</name>